<dbReference type="PANTHER" id="PTHR32039">
    <property type="entry name" value="MAGNESIUM-CHELATASE SUBUNIT CHLI"/>
    <property type="match status" value="1"/>
</dbReference>
<feature type="compositionally biased region" description="Polar residues" evidence="4">
    <location>
        <begin position="431"/>
        <end position="442"/>
    </location>
</feature>
<evidence type="ECO:0000313" key="6">
    <source>
        <dbReference type="EMBL" id="PIP55831.1"/>
    </source>
</evidence>
<proteinExistence type="inferred from homology"/>
<evidence type="ECO:0000259" key="5">
    <source>
        <dbReference type="SMART" id="SM00382"/>
    </source>
</evidence>
<dbReference type="SUPFAM" id="SSF54211">
    <property type="entry name" value="Ribosomal protein S5 domain 2-like"/>
    <property type="match status" value="1"/>
</dbReference>
<evidence type="ECO:0000256" key="2">
    <source>
        <dbReference type="ARBA" id="ARBA00022741"/>
    </source>
</evidence>
<dbReference type="SUPFAM" id="SSF52540">
    <property type="entry name" value="P-loop containing nucleoside triphosphate hydrolases"/>
    <property type="match status" value="1"/>
</dbReference>
<organism evidence="6 7">
    <name type="scientific">Candidatus Zambryskibacteria bacterium CG22_combo_CG10-13_8_21_14_all_42_17</name>
    <dbReference type="NCBI Taxonomy" id="1975118"/>
    <lineage>
        <taxon>Bacteria</taxon>
        <taxon>Candidatus Zambryskiibacteriota</taxon>
    </lineage>
</organism>
<dbReference type="Pfam" id="PF01078">
    <property type="entry name" value="Mg_chelatase"/>
    <property type="match status" value="1"/>
</dbReference>
<feature type="region of interest" description="Disordered" evidence="4">
    <location>
        <begin position="424"/>
        <end position="444"/>
    </location>
</feature>
<dbReference type="InterPro" id="IPR025158">
    <property type="entry name" value="Mg_chelat-rel_C"/>
</dbReference>
<dbReference type="PANTHER" id="PTHR32039:SF7">
    <property type="entry name" value="COMPETENCE PROTEIN COMM"/>
    <property type="match status" value="1"/>
</dbReference>
<dbReference type="Proteomes" id="UP000229794">
    <property type="component" value="Unassembled WGS sequence"/>
</dbReference>
<dbReference type="Gene3D" id="3.40.50.300">
    <property type="entry name" value="P-loop containing nucleotide triphosphate hydrolases"/>
    <property type="match status" value="1"/>
</dbReference>
<dbReference type="InterPro" id="IPR000523">
    <property type="entry name" value="Mg_chelatse_chII-like_cat_dom"/>
</dbReference>
<comment type="caution">
    <text evidence="6">The sequence shown here is derived from an EMBL/GenBank/DDBJ whole genome shotgun (WGS) entry which is preliminary data.</text>
</comment>
<evidence type="ECO:0000256" key="4">
    <source>
        <dbReference type="SAM" id="MobiDB-lite"/>
    </source>
</evidence>
<dbReference type="PRINTS" id="PR01657">
    <property type="entry name" value="MCMFAMILY"/>
</dbReference>
<dbReference type="Pfam" id="PF13335">
    <property type="entry name" value="Mg_chelatase_C"/>
    <property type="match status" value="1"/>
</dbReference>
<dbReference type="Gene3D" id="3.30.230.10">
    <property type="match status" value="1"/>
</dbReference>
<name>A0A2H0BDX8_9BACT</name>
<accession>A0A2H0BDX8</accession>
<dbReference type="InterPro" id="IPR020568">
    <property type="entry name" value="Ribosomal_Su5_D2-typ_SF"/>
</dbReference>
<dbReference type="InterPro" id="IPR027417">
    <property type="entry name" value="P-loop_NTPase"/>
</dbReference>
<protein>
    <submittedName>
        <fullName evidence="6">Magnesium chelatase</fullName>
    </submittedName>
</protein>
<keyword evidence="2" id="KW-0547">Nucleotide-binding</keyword>
<gene>
    <name evidence="6" type="ORF">COX06_01195</name>
</gene>
<evidence type="ECO:0000256" key="3">
    <source>
        <dbReference type="ARBA" id="ARBA00022840"/>
    </source>
</evidence>
<keyword evidence="3" id="KW-0067">ATP-binding</keyword>
<dbReference type="EMBL" id="PCST01000015">
    <property type="protein sequence ID" value="PIP55831.1"/>
    <property type="molecule type" value="Genomic_DNA"/>
</dbReference>
<evidence type="ECO:0000256" key="1">
    <source>
        <dbReference type="ARBA" id="ARBA00006354"/>
    </source>
</evidence>
<dbReference type="SMART" id="SM00382">
    <property type="entry name" value="AAA"/>
    <property type="match status" value="1"/>
</dbReference>
<evidence type="ECO:0000313" key="7">
    <source>
        <dbReference type="Proteomes" id="UP000229794"/>
    </source>
</evidence>
<reference evidence="6 7" key="1">
    <citation type="submission" date="2017-09" db="EMBL/GenBank/DDBJ databases">
        <title>Depth-based differentiation of microbial function through sediment-hosted aquifers and enrichment of novel symbionts in the deep terrestrial subsurface.</title>
        <authorList>
            <person name="Probst A.J."/>
            <person name="Ladd B."/>
            <person name="Jarett J.K."/>
            <person name="Geller-Mcgrath D.E."/>
            <person name="Sieber C.M."/>
            <person name="Emerson J.B."/>
            <person name="Anantharaman K."/>
            <person name="Thomas B.C."/>
            <person name="Malmstrom R."/>
            <person name="Stieglmeier M."/>
            <person name="Klingl A."/>
            <person name="Woyke T."/>
            <person name="Ryan C.M."/>
            <person name="Banfield J.F."/>
        </authorList>
    </citation>
    <scope>NUCLEOTIDE SEQUENCE [LARGE SCALE GENOMIC DNA]</scope>
    <source>
        <strain evidence="6">CG22_combo_CG10-13_8_21_14_all_42_17</strain>
    </source>
</reference>
<dbReference type="InterPro" id="IPR014721">
    <property type="entry name" value="Ribsml_uS5_D2-typ_fold_subgr"/>
</dbReference>
<dbReference type="GO" id="GO:0005524">
    <property type="term" value="F:ATP binding"/>
    <property type="evidence" value="ECO:0007669"/>
    <property type="project" value="UniProtKB-KW"/>
</dbReference>
<dbReference type="InterPro" id="IPR045006">
    <property type="entry name" value="CHLI-like"/>
</dbReference>
<feature type="domain" description="AAA+ ATPase" evidence="5">
    <location>
        <begin position="214"/>
        <end position="395"/>
    </location>
</feature>
<dbReference type="InterPro" id="IPR001208">
    <property type="entry name" value="MCM_dom"/>
</dbReference>
<dbReference type="InterPro" id="IPR004482">
    <property type="entry name" value="Mg_chelat-rel"/>
</dbReference>
<dbReference type="NCBIfam" id="TIGR00368">
    <property type="entry name" value="YifB family Mg chelatase-like AAA ATPase"/>
    <property type="match status" value="1"/>
</dbReference>
<dbReference type="InterPro" id="IPR003593">
    <property type="entry name" value="AAA+_ATPase"/>
</dbReference>
<dbReference type="Pfam" id="PF13541">
    <property type="entry name" value="ChlI"/>
    <property type="match status" value="1"/>
</dbReference>
<dbReference type="GO" id="GO:0003677">
    <property type="term" value="F:DNA binding"/>
    <property type="evidence" value="ECO:0007669"/>
    <property type="project" value="InterPro"/>
</dbReference>
<dbReference type="AlphaFoldDB" id="A0A2H0BDX8"/>
<sequence>MSFSKVYSAQTNLLVVIPISVETDISRGLNAFSIVGLPDKAVEEARDRVSAAIKNSGYDSPKSKNHKIIISLAPADQKKEGTSYDVAIALSYLVANKDMAFDYESKLFLGELSLDGQVRKIKGVLPIARFAKLNGFKELYVPEENTREAALIDGLDIFGVSSLRDLIKHLSGTQKILKAPLTVIDKTRSNANTDFSDIRGQERAKRGLLIAAAGGHNVAMYGPPGTGKTMLAKAFVGILPELSFEEALEATSIHSVAGTLSETFITNPPFRAPHHTASYVSLIGGGTIPRPGEITLAHRGILFMDEFPEFDRRVIESLRQPLEDKVISVSRAKGTVHFPANVLLIAAMNPCPCGNFGFRGNPCNCTPSALARYRRKLSGPIMDRIDIWLEVDRILPKELSGGSDGDRSENFQNKVELARAMQKKRLDKRNSPTGSAHINQVDQKILRNSEMSPRDLVTLVILDKECRDTLNFAAERLGFSPRVYHKMIKVARTIADLESSDEIANKHILEAIEYRPKKFDI</sequence>
<comment type="similarity">
    <text evidence="1">Belongs to the Mg-chelatase subunits D/I family. ComM subfamily.</text>
</comment>